<evidence type="ECO:0000256" key="1">
    <source>
        <dbReference type="SAM" id="MobiDB-lite"/>
    </source>
</evidence>
<name>A0A804RN01_MAIZE</name>
<feature type="compositionally biased region" description="Basic residues" evidence="1">
    <location>
        <begin position="113"/>
        <end position="122"/>
    </location>
</feature>
<evidence type="ECO:0000313" key="3">
    <source>
        <dbReference type="Proteomes" id="UP000007305"/>
    </source>
</evidence>
<reference evidence="3" key="1">
    <citation type="journal article" date="2009" name="Science">
        <title>The B73 maize genome: complexity, diversity, and dynamics.</title>
        <authorList>
            <person name="Schnable P.S."/>
            <person name="Ware D."/>
            <person name="Fulton R.S."/>
            <person name="Stein J.C."/>
            <person name="Wei F."/>
            <person name="Pasternak S."/>
            <person name="Liang C."/>
            <person name="Zhang J."/>
            <person name="Fulton L."/>
            <person name="Graves T.A."/>
            <person name="Minx P."/>
            <person name="Reily A.D."/>
            <person name="Courtney L."/>
            <person name="Kruchowski S.S."/>
            <person name="Tomlinson C."/>
            <person name="Strong C."/>
            <person name="Delehaunty K."/>
            <person name="Fronick C."/>
            <person name="Courtney B."/>
            <person name="Rock S.M."/>
            <person name="Belter E."/>
            <person name="Du F."/>
            <person name="Kim K."/>
            <person name="Abbott R.M."/>
            <person name="Cotton M."/>
            <person name="Levy A."/>
            <person name="Marchetto P."/>
            <person name="Ochoa K."/>
            <person name="Jackson S.M."/>
            <person name="Gillam B."/>
            <person name="Chen W."/>
            <person name="Yan L."/>
            <person name="Higginbotham J."/>
            <person name="Cardenas M."/>
            <person name="Waligorski J."/>
            <person name="Applebaum E."/>
            <person name="Phelps L."/>
            <person name="Falcone J."/>
            <person name="Kanchi K."/>
            <person name="Thane T."/>
            <person name="Scimone A."/>
            <person name="Thane N."/>
            <person name="Henke J."/>
            <person name="Wang T."/>
            <person name="Ruppert J."/>
            <person name="Shah N."/>
            <person name="Rotter K."/>
            <person name="Hodges J."/>
            <person name="Ingenthron E."/>
            <person name="Cordes M."/>
            <person name="Kohlberg S."/>
            <person name="Sgro J."/>
            <person name="Delgado B."/>
            <person name="Mead K."/>
            <person name="Chinwalla A."/>
            <person name="Leonard S."/>
            <person name="Crouse K."/>
            <person name="Collura K."/>
            <person name="Kudrna D."/>
            <person name="Currie J."/>
            <person name="He R."/>
            <person name="Angelova A."/>
            <person name="Rajasekar S."/>
            <person name="Mueller T."/>
            <person name="Lomeli R."/>
            <person name="Scara G."/>
            <person name="Ko A."/>
            <person name="Delaney K."/>
            <person name="Wissotski M."/>
            <person name="Lopez G."/>
            <person name="Campos D."/>
            <person name="Braidotti M."/>
            <person name="Ashley E."/>
            <person name="Golser W."/>
            <person name="Kim H."/>
            <person name="Lee S."/>
            <person name="Lin J."/>
            <person name="Dujmic Z."/>
            <person name="Kim W."/>
            <person name="Talag J."/>
            <person name="Zuccolo A."/>
            <person name="Fan C."/>
            <person name="Sebastian A."/>
            <person name="Kramer M."/>
            <person name="Spiegel L."/>
            <person name="Nascimento L."/>
            <person name="Zutavern T."/>
            <person name="Miller B."/>
            <person name="Ambroise C."/>
            <person name="Muller S."/>
            <person name="Spooner W."/>
            <person name="Narechania A."/>
            <person name="Ren L."/>
            <person name="Wei S."/>
            <person name="Kumari S."/>
            <person name="Faga B."/>
            <person name="Levy M.J."/>
            <person name="McMahan L."/>
            <person name="Van Buren P."/>
            <person name="Vaughn M.W."/>
            <person name="Ying K."/>
            <person name="Yeh C.-T."/>
            <person name="Emrich S.J."/>
            <person name="Jia Y."/>
            <person name="Kalyanaraman A."/>
            <person name="Hsia A.-P."/>
            <person name="Barbazuk W.B."/>
            <person name="Baucom R.S."/>
            <person name="Brutnell T.P."/>
            <person name="Carpita N.C."/>
            <person name="Chaparro C."/>
            <person name="Chia J.-M."/>
            <person name="Deragon J.-M."/>
            <person name="Estill J.C."/>
            <person name="Fu Y."/>
            <person name="Jeddeloh J.A."/>
            <person name="Han Y."/>
            <person name="Lee H."/>
            <person name="Li P."/>
            <person name="Lisch D.R."/>
            <person name="Liu S."/>
            <person name="Liu Z."/>
            <person name="Nagel D.H."/>
            <person name="McCann M.C."/>
            <person name="SanMiguel P."/>
            <person name="Myers A.M."/>
            <person name="Nettleton D."/>
            <person name="Nguyen J."/>
            <person name="Penning B.W."/>
            <person name="Ponnala L."/>
            <person name="Schneider K.L."/>
            <person name="Schwartz D.C."/>
            <person name="Sharma A."/>
            <person name="Soderlund C."/>
            <person name="Springer N.M."/>
            <person name="Sun Q."/>
            <person name="Wang H."/>
            <person name="Waterman M."/>
            <person name="Westerman R."/>
            <person name="Wolfgruber T.K."/>
            <person name="Yang L."/>
            <person name="Yu Y."/>
            <person name="Zhang L."/>
            <person name="Zhou S."/>
            <person name="Zhu Q."/>
            <person name="Bennetzen J.L."/>
            <person name="Dawe R.K."/>
            <person name="Jiang J."/>
            <person name="Jiang N."/>
            <person name="Presting G.G."/>
            <person name="Wessler S.R."/>
            <person name="Aluru S."/>
            <person name="Martienssen R.A."/>
            <person name="Clifton S.W."/>
            <person name="McCombie W.R."/>
            <person name="Wing R.A."/>
            <person name="Wilson R.K."/>
        </authorList>
    </citation>
    <scope>NUCLEOTIDE SEQUENCE [LARGE SCALE GENOMIC DNA]</scope>
    <source>
        <strain evidence="3">cv. B73</strain>
    </source>
</reference>
<dbReference type="Gramene" id="Zm00001eb432700_T001">
    <property type="protein sequence ID" value="Zm00001eb432700_P001"/>
    <property type="gene ID" value="Zm00001eb432700"/>
</dbReference>
<dbReference type="AlphaFoldDB" id="A0A804RN01"/>
<sequence>MPAGHADRRRASRSGDGRERESADEGEVELRQRDQLPPARGGGGPGARDHLHQRLPDGPQQLRDEPPPHQPRHGQPPAAPAPPQPHRAAAVLPPPPAQQQQLLPPRPPPAAPPRHRAQPTHG</sequence>
<dbReference type="EnsemblPlants" id="Zm00001eb432700_T001">
    <property type="protein sequence ID" value="Zm00001eb432700_P001"/>
    <property type="gene ID" value="Zm00001eb432700"/>
</dbReference>
<dbReference type="InParanoid" id="A0A804RN01"/>
<feature type="compositionally biased region" description="Basic and acidic residues" evidence="1">
    <location>
        <begin position="13"/>
        <end position="34"/>
    </location>
</feature>
<accession>A0A804RN01</accession>
<reference evidence="2" key="3">
    <citation type="submission" date="2021-05" db="UniProtKB">
        <authorList>
            <consortium name="EnsemblPlants"/>
        </authorList>
    </citation>
    <scope>IDENTIFICATION</scope>
    <source>
        <strain evidence="2">cv. B73</strain>
    </source>
</reference>
<reference evidence="2" key="2">
    <citation type="submission" date="2019-07" db="EMBL/GenBank/DDBJ databases">
        <authorList>
            <person name="Seetharam A."/>
            <person name="Woodhouse M."/>
            <person name="Cannon E."/>
        </authorList>
    </citation>
    <scope>NUCLEOTIDE SEQUENCE [LARGE SCALE GENOMIC DNA]</scope>
    <source>
        <strain evidence="2">cv. B73</strain>
    </source>
</reference>
<organism evidence="2 3">
    <name type="scientific">Zea mays</name>
    <name type="common">Maize</name>
    <dbReference type="NCBI Taxonomy" id="4577"/>
    <lineage>
        <taxon>Eukaryota</taxon>
        <taxon>Viridiplantae</taxon>
        <taxon>Streptophyta</taxon>
        <taxon>Embryophyta</taxon>
        <taxon>Tracheophyta</taxon>
        <taxon>Spermatophyta</taxon>
        <taxon>Magnoliopsida</taxon>
        <taxon>Liliopsida</taxon>
        <taxon>Poales</taxon>
        <taxon>Poaceae</taxon>
        <taxon>PACMAD clade</taxon>
        <taxon>Panicoideae</taxon>
        <taxon>Andropogonodae</taxon>
        <taxon>Andropogoneae</taxon>
        <taxon>Tripsacinae</taxon>
        <taxon>Zea</taxon>
    </lineage>
</organism>
<proteinExistence type="predicted"/>
<feature type="region of interest" description="Disordered" evidence="1">
    <location>
        <begin position="1"/>
        <end position="122"/>
    </location>
</feature>
<evidence type="ECO:0000313" key="2">
    <source>
        <dbReference type="EnsemblPlants" id="Zm00001eb432700_P001"/>
    </source>
</evidence>
<protein>
    <submittedName>
        <fullName evidence="2">Uncharacterized protein</fullName>
    </submittedName>
</protein>
<keyword evidence="3" id="KW-1185">Reference proteome</keyword>
<dbReference type="Proteomes" id="UP000007305">
    <property type="component" value="Chromosome 10"/>
</dbReference>